<evidence type="ECO:0000313" key="1">
    <source>
        <dbReference type="EMBL" id="STT85558.1"/>
    </source>
</evidence>
<dbReference type="EMBL" id="UGLH01000006">
    <property type="protein sequence ID" value="STT85558.1"/>
    <property type="molecule type" value="Genomic_DNA"/>
</dbReference>
<protein>
    <recommendedName>
        <fullName evidence="3">Tail spike TSP1/Gp66 N-terminal domain-containing protein</fullName>
    </recommendedName>
</protein>
<sequence>MAEVPLPTPTQVPVPSTDIRNAVFAGAKLDEEVTGLGDFYTDRLGAKHLTNTGRNNQFQDAQNQRESDFVASQADKEARFQQFLLSSGYQFLGDYENGPYTITARNQIIRYQNEFWRLNAATNPPYTTTGINNASWATDITHLVSVGDANLRQELSFSSGLKLIGQCASIAALRTITFESVGQQVFVKEHTSGMGQGGGIFYCHSLTNPGSLVDDNGFQIVTASGQVLRRKDRNIMSAEMFGAIGGQDITPVLNNMLLASKTFNIQEAHIPHPLNKTDYTASGGSVADVTDGIGFNLIGLKMVNKGPAINHISNNIFFRFRKNGPGSSSFYEQCSATGLLIRGRNAANTAAGNDGYAIEASDIIGFYCDLFCTGYTNTAAAAVSIYNDTSFTEQSRIKLHIRNCCNGIHFHRNASTGATSTNSFMGTELDLSFQAAVSGKTNNGIVVGNLDGTATSNTFDVNLYASKIKMKYWAEGGSATRAILVTAKGIVPESTTFDLISDGYGFVTSDTDTTTDPATQLIRVENGGVFRAKCIDQSMQTGLSHRLNQLQRLRNSIFSFQDDRYKFPYNDARPYINPVGMSCICSGTIDVATQQAGASWQISGLPMGMRIKVTINQYLEGESATSVQEVWEVLVRGDAQSVICTPLVTNDVLTTTTGLAVVNSSFATATFLKSVAAVFGKFWQGDSTRTRLTVRNNNDDNSLTTGSSDGRKFRIFLPVNASATSVLHYSVKLEVV</sequence>
<name>A0A377XRZ0_KLEPN</name>
<dbReference type="Proteomes" id="UP000254340">
    <property type="component" value="Unassembled WGS sequence"/>
</dbReference>
<gene>
    <name evidence="1" type="ORF">NCTC5047_06646</name>
</gene>
<organism evidence="1 2">
    <name type="scientific">Klebsiella pneumoniae</name>
    <dbReference type="NCBI Taxonomy" id="573"/>
    <lineage>
        <taxon>Bacteria</taxon>
        <taxon>Pseudomonadati</taxon>
        <taxon>Pseudomonadota</taxon>
        <taxon>Gammaproteobacteria</taxon>
        <taxon>Enterobacterales</taxon>
        <taxon>Enterobacteriaceae</taxon>
        <taxon>Klebsiella/Raoultella group</taxon>
        <taxon>Klebsiella</taxon>
        <taxon>Klebsiella pneumoniae complex</taxon>
    </lineage>
</organism>
<proteinExistence type="predicted"/>
<accession>A0A377XRZ0</accession>
<reference evidence="1 2" key="1">
    <citation type="submission" date="2018-06" db="EMBL/GenBank/DDBJ databases">
        <authorList>
            <consortium name="Pathogen Informatics"/>
            <person name="Doyle S."/>
        </authorList>
    </citation>
    <scope>NUCLEOTIDE SEQUENCE [LARGE SCALE GENOMIC DNA]</scope>
    <source>
        <strain evidence="1 2">NCTC5047</strain>
    </source>
</reference>
<evidence type="ECO:0008006" key="3">
    <source>
        <dbReference type="Google" id="ProtNLM"/>
    </source>
</evidence>
<dbReference type="AlphaFoldDB" id="A0A377XRZ0"/>
<evidence type="ECO:0000313" key="2">
    <source>
        <dbReference type="Proteomes" id="UP000254340"/>
    </source>
</evidence>